<gene>
    <name evidence="3" type="ordered locus">KSE_47160</name>
</gene>
<evidence type="ECO:0000256" key="2">
    <source>
        <dbReference type="SAM" id="SignalP"/>
    </source>
</evidence>
<feature type="chain" id="PRO_5039657867" evidence="2">
    <location>
        <begin position="23"/>
        <end position="301"/>
    </location>
</feature>
<proteinExistence type="predicted"/>
<sequence length="301" mass="30375">MRVSKKLRSVVTALAVVVGAFAAAAGPGAPASHAATRDGGTNWTALVGIEIVKKTGQINQFSQQTVYCPSGKVAIGGGGEASTGYPARRGHELSLVGSFPMGSGTQAFGWASNARWDWASQTPLTVTTYAICAYMPTGYEVVGGAPTQVPSGQTIAMTCPAGKVAIGGGGEVRGPNTGLSKSYPAAASGSAQMNQWVVGGFDMASSTTNTTAYAICSAPVPDLTIARYNAASESPLGGLLKCPTGKIVSGGGASGSGPRASLVASRPAKAAETGSNDGWWVQATDDLSTSDIDLYVMCVNR</sequence>
<evidence type="ECO:0000313" key="3">
    <source>
        <dbReference type="EMBL" id="BAJ30496.1"/>
    </source>
</evidence>
<name>E4NG66_KITSK</name>
<dbReference type="AlphaFoldDB" id="E4NG66"/>
<reference evidence="3 4" key="1">
    <citation type="journal article" date="2010" name="DNA Res.">
        <title>Genome sequence of Kitasatospora setae NBRC 14216T: an evolutionary snapshot of the family Streptomycetaceae.</title>
        <authorList>
            <person name="Ichikawa N."/>
            <person name="Oguchi A."/>
            <person name="Ikeda H."/>
            <person name="Ishikawa J."/>
            <person name="Kitani S."/>
            <person name="Watanabe Y."/>
            <person name="Nakamura S."/>
            <person name="Katano Y."/>
            <person name="Kishi E."/>
            <person name="Sasagawa M."/>
            <person name="Ankai A."/>
            <person name="Fukui S."/>
            <person name="Hashimoto Y."/>
            <person name="Kamata S."/>
            <person name="Otoguro M."/>
            <person name="Tanikawa S."/>
            <person name="Nihira T."/>
            <person name="Horinouchi S."/>
            <person name="Ohnishi Y."/>
            <person name="Hayakawa M."/>
            <person name="Kuzuyama T."/>
            <person name="Arisawa A."/>
            <person name="Nomoto F."/>
            <person name="Miura H."/>
            <person name="Takahashi Y."/>
            <person name="Fujita N."/>
        </authorList>
    </citation>
    <scope>NUCLEOTIDE SEQUENCE [LARGE SCALE GENOMIC DNA]</scope>
    <source>
        <strain evidence="4">ATCC 33774 / DSM 43861 / JCM 3304 / KCC A-0304 / NBRC 14216 / KM-6054</strain>
    </source>
</reference>
<accession>E4NG66</accession>
<keyword evidence="4" id="KW-1185">Reference proteome</keyword>
<feature type="signal peptide" evidence="2">
    <location>
        <begin position="1"/>
        <end position="22"/>
    </location>
</feature>
<dbReference type="PATRIC" id="fig|452652.3.peg.4704"/>
<dbReference type="KEGG" id="ksk:KSE_47160"/>
<dbReference type="Proteomes" id="UP000007076">
    <property type="component" value="Chromosome"/>
</dbReference>
<dbReference type="RefSeq" id="WP_014137795.1">
    <property type="nucleotide sequence ID" value="NC_016109.1"/>
</dbReference>
<protein>
    <submittedName>
        <fullName evidence="3">Uncharacterized protein</fullName>
    </submittedName>
</protein>
<dbReference type="HOGENOM" id="CLU_923706_0_0_11"/>
<organism evidence="3 4">
    <name type="scientific">Kitasatospora setae (strain ATCC 33774 / DSM 43861 / JCM 3304 / KCC A-0304 / NBRC 14216 / KM-6054)</name>
    <name type="common">Streptomyces setae</name>
    <dbReference type="NCBI Taxonomy" id="452652"/>
    <lineage>
        <taxon>Bacteria</taxon>
        <taxon>Bacillati</taxon>
        <taxon>Actinomycetota</taxon>
        <taxon>Actinomycetes</taxon>
        <taxon>Kitasatosporales</taxon>
        <taxon>Streptomycetaceae</taxon>
        <taxon>Kitasatospora</taxon>
    </lineage>
</organism>
<dbReference type="EMBL" id="AP010968">
    <property type="protein sequence ID" value="BAJ30496.1"/>
    <property type="molecule type" value="Genomic_DNA"/>
</dbReference>
<keyword evidence="2" id="KW-0732">Signal</keyword>
<evidence type="ECO:0000256" key="1">
    <source>
        <dbReference type="SAM" id="MobiDB-lite"/>
    </source>
</evidence>
<feature type="region of interest" description="Disordered" evidence="1">
    <location>
        <begin position="251"/>
        <end position="274"/>
    </location>
</feature>
<evidence type="ECO:0000313" key="4">
    <source>
        <dbReference type="Proteomes" id="UP000007076"/>
    </source>
</evidence>